<dbReference type="Proteomes" id="UP001151760">
    <property type="component" value="Unassembled WGS sequence"/>
</dbReference>
<organism evidence="3 4">
    <name type="scientific">Tanacetum coccineum</name>
    <dbReference type="NCBI Taxonomy" id="301880"/>
    <lineage>
        <taxon>Eukaryota</taxon>
        <taxon>Viridiplantae</taxon>
        <taxon>Streptophyta</taxon>
        <taxon>Embryophyta</taxon>
        <taxon>Tracheophyta</taxon>
        <taxon>Spermatophyta</taxon>
        <taxon>Magnoliopsida</taxon>
        <taxon>eudicotyledons</taxon>
        <taxon>Gunneridae</taxon>
        <taxon>Pentapetalae</taxon>
        <taxon>asterids</taxon>
        <taxon>campanulids</taxon>
        <taxon>Asterales</taxon>
        <taxon>Asteraceae</taxon>
        <taxon>Asteroideae</taxon>
        <taxon>Anthemideae</taxon>
        <taxon>Anthemidinae</taxon>
        <taxon>Tanacetum</taxon>
    </lineage>
</organism>
<protein>
    <submittedName>
        <fullName evidence="3">Uncharacterized protein</fullName>
    </submittedName>
</protein>
<evidence type="ECO:0000313" key="4">
    <source>
        <dbReference type="Proteomes" id="UP001151760"/>
    </source>
</evidence>
<accession>A0ABQ5DPZ2</accession>
<feature type="coiled-coil region" evidence="1">
    <location>
        <begin position="360"/>
        <end position="387"/>
    </location>
</feature>
<reference evidence="3" key="2">
    <citation type="submission" date="2022-01" db="EMBL/GenBank/DDBJ databases">
        <authorList>
            <person name="Yamashiro T."/>
            <person name="Shiraishi A."/>
            <person name="Satake H."/>
            <person name="Nakayama K."/>
        </authorList>
    </citation>
    <scope>NUCLEOTIDE SEQUENCE</scope>
</reference>
<feature type="region of interest" description="Disordered" evidence="2">
    <location>
        <begin position="155"/>
        <end position="180"/>
    </location>
</feature>
<comment type="caution">
    <text evidence="3">The sequence shown here is derived from an EMBL/GenBank/DDBJ whole genome shotgun (WGS) entry which is preliminary data.</text>
</comment>
<evidence type="ECO:0000256" key="1">
    <source>
        <dbReference type="SAM" id="Coils"/>
    </source>
</evidence>
<reference evidence="3" key="1">
    <citation type="journal article" date="2022" name="Int. J. Mol. Sci.">
        <title>Draft Genome of Tanacetum Coccineum: Genomic Comparison of Closely Related Tanacetum-Family Plants.</title>
        <authorList>
            <person name="Yamashiro T."/>
            <person name="Shiraishi A."/>
            <person name="Nakayama K."/>
            <person name="Satake H."/>
        </authorList>
    </citation>
    <scope>NUCLEOTIDE SEQUENCE</scope>
</reference>
<dbReference type="EMBL" id="BQNB010015493">
    <property type="protein sequence ID" value="GJT40653.1"/>
    <property type="molecule type" value="Genomic_DNA"/>
</dbReference>
<gene>
    <name evidence="3" type="ORF">Tco_0940518</name>
</gene>
<proteinExistence type="predicted"/>
<evidence type="ECO:0000313" key="3">
    <source>
        <dbReference type="EMBL" id="GJT40653.1"/>
    </source>
</evidence>
<keyword evidence="4" id="KW-1185">Reference proteome</keyword>
<evidence type="ECO:0000256" key="2">
    <source>
        <dbReference type="SAM" id="MobiDB-lite"/>
    </source>
</evidence>
<sequence>MKSILTQSTLDALCEKFHIPDTVHPELPGPNDRIPNSPTDKIRLSVIATAKVSHFEIMCRVHGFVPTIEMDLFAFINHADPTKVRIGEREVEEGEVLLLQLTRGRVVPLAGVNDQENANIPGASENNVNEGVMMLRWMKFQLLLLKIPKFQRKRKTADGASGSSHPPKKLKEDHSTSGHVGDSIGGKSLAVIQELFEQSTLNMEVGITVAATVPFVTSFVTPILEHRDGAPTDSVFVANLRTQRPSERSSVPPPPLMTPAIATTVIAGVISAQIFGLGVELPAGAETSIDTFLVSQDLDSKTLQQIYVPKWNVINDSALDDLEFCHCMACLSAEVRLRSEHDYTERKKFERRCVRLTGLLKDRDEEVASLKAQLSLKEAEAAEAIRLRGQIATIEATEVARVSEQDGLKERNAILERQVAALEFAAIIKDTKLASSNTQIAKMTQDLSNLQLSCDELSIKAASLESDKDKLIDQVSMLKGTCSELRDEVLGYKLFKEHIKAVQDEQVKIVSDKVAGIDADLMGISLQLDEEFYPHFWTTIVGQRWILSRGLKLVVMKCLQSPKYLTALEGAIRCAIDKLASHKDASMSDLMDLLRLEGPAAEILGSNQLQPSPKQLMLLIHRLEDQLVIGETSLSFSLDKIHARVQRIQRDAAAHCLSLFDDLVPLIEPLSAKNLTGEASTSGVSVMATTTSLSTTFIQASTIPPVLVADYEVLGEGPSAKVPSPSKIVFEKEELETTPEHTTAS</sequence>
<feature type="coiled-coil region" evidence="1">
    <location>
        <begin position="440"/>
        <end position="488"/>
    </location>
</feature>
<name>A0ABQ5DPZ2_9ASTR</name>
<keyword evidence="1" id="KW-0175">Coiled coil</keyword>
<feature type="region of interest" description="Disordered" evidence="2">
    <location>
        <begin position="722"/>
        <end position="745"/>
    </location>
</feature>